<feature type="transmembrane region" description="Helical" evidence="11">
    <location>
        <begin position="84"/>
        <end position="108"/>
    </location>
</feature>
<dbReference type="Proteomes" id="UP000294003">
    <property type="component" value="Unassembled WGS sequence"/>
</dbReference>
<organism evidence="12 13">
    <name type="scientific">Monosporascus cannonballus</name>
    <dbReference type="NCBI Taxonomy" id="155416"/>
    <lineage>
        <taxon>Eukaryota</taxon>
        <taxon>Fungi</taxon>
        <taxon>Dikarya</taxon>
        <taxon>Ascomycota</taxon>
        <taxon>Pezizomycotina</taxon>
        <taxon>Sordariomycetes</taxon>
        <taxon>Xylariomycetidae</taxon>
        <taxon>Xylariales</taxon>
        <taxon>Xylariales incertae sedis</taxon>
        <taxon>Monosporascus</taxon>
    </lineage>
</organism>
<dbReference type="Gene3D" id="1.20.5.210">
    <property type="entry name" value="Cytochrome b-c1 complex subunit 8"/>
    <property type="match status" value="1"/>
</dbReference>
<keyword evidence="13" id="KW-1185">Reference proteome</keyword>
<dbReference type="PANTHER" id="PTHR12119">
    <property type="entry name" value="UBIQUINOL-CYTOCHROME C REDUCTASE COMPLEX UBIQUINONE-BINDING PROTEIN QP-C"/>
    <property type="match status" value="1"/>
</dbReference>
<keyword evidence="10 11" id="KW-0472">Membrane</keyword>
<evidence type="ECO:0000256" key="11">
    <source>
        <dbReference type="RuleBase" id="RU368118"/>
    </source>
</evidence>
<evidence type="ECO:0000256" key="2">
    <source>
        <dbReference type="ARBA" id="ARBA00007668"/>
    </source>
</evidence>
<evidence type="ECO:0000256" key="1">
    <source>
        <dbReference type="ARBA" id="ARBA00004434"/>
    </source>
</evidence>
<evidence type="ECO:0000256" key="8">
    <source>
        <dbReference type="ARBA" id="ARBA00022989"/>
    </source>
</evidence>
<keyword evidence="6 11" id="KW-0999">Mitochondrion inner membrane</keyword>
<evidence type="ECO:0000256" key="3">
    <source>
        <dbReference type="ARBA" id="ARBA00022448"/>
    </source>
</evidence>
<dbReference type="SUPFAM" id="SSF48097">
    <property type="entry name" value="Regulator of G-protein signaling, RGS"/>
    <property type="match status" value="1"/>
</dbReference>
<dbReference type="InterPro" id="IPR004205">
    <property type="entry name" value="Cyt_bc1_su8"/>
</dbReference>
<evidence type="ECO:0000256" key="9">
    <source>
        <dbReference type="ARBA" id="ARBA00023128"/>
    </source>
</evidence>
<keyword evidence="4 11" id="KW-0679">Respiratory chain</keyword>
<reference evidence="12 13" key="1">
    <citation type="submission" date="2018-06" db="EMBL/GenBank/DDBJ databases">
        <title>Complete Genomes of Monosporascus.</title>
        <authorList>
            <person name="Robinson A.J."/>
            <person name="Natvig D.O."/>
        </authorList>
    </citation>
    <scope>NUCLEOTIDE SEQUENCE [LARGE SCALE GENOMIC DNA]</scope>
    <source>
        <strain evidence="12 13">CBS 609.92</strain>
    </source>
</reference>
<keyword evidence="8 11" id="KW-1133">Transmembrane helix</keyword>
<keyword evidence="5 11" id="KW-0812">Transmembrane</keyword>
<dbReference type="PANTHER" id="PTHR12119:SF2">
    <property type="entry name" value="CYTOCHROME B-C1 COMPLEX SUBUNIT 8"/>
    <property type="match status" value="1"/>
</dbReference>
<keyword evidence="9 11" id="KW-0496">Mitochondrion</keyword>
<comment type="subcellular location">
    <subcellularLocation>
        <location evidence="1 11">Mitochondrion inner membrane</location>
        <topology evidence="1 11">Single-pass membrane protein</topology>
    </subcellularLocation>
</comment>
<comment type="caution">
    <text evidence="11">Lacks conserved residue(s) required for the propagation of feature annotation.</text>
</comment>
<dbReference type="SUPFAM" id="SSF81508">
    <property type="entry name" value="Ubiquinone-binding protein QP-C of cytochrome bc1 complex (Ubiquinol-cytochrome c reductase)"/>
    <property type="match status" value="1"/>
</dbReference>
<gene>
    <name evidence="12" type="ORF">DL762_001824</name>
</gene>
<evidence type="ECO:0000313" key="13">
    <source>
        <dbReference type="Proteomes" id="UP000294003"/>
    </source>
</evidence>
<evidence type="ECO:0000256" key="4">
    <source>
        <dbReference type="ARBA" id="ARBA00022660"/>
    </source>
</evidence>
<keyword evidence="3 11" id="KW-0813">Transport</keyword>
<protein>
    <recommendedName>
        <fullName evidence="11">Cytochrome b-c1 complex subunit 8</fullName>
    </recommendedName>
    <alternativeName>
        <fullName evidence="11">Complex III subunit 8</fullName>
    </alternativeName>
</protein>
<dbReference type="Gene3D" id="1.10.167.10">
    <property type="entry name" value="Regulator of G-protein Signalling 4, domain 2"/>
    <property type="match status" value="1"/>
</dbReference>
<comment type="subunit">
    <text evidence="11">Component of the ubiquinol-cytochrome c oxidoreductase (cytochrome b-c1 complex, complex III, CIII), a multisubunit enzyme composed of 3 respiratory subunits cytochrome b, cytochrome c1 and Rieske protein, 2 core protein subunits, and additional low-molecular weight protein subunits. The complex exists as an obligatory dimer and forms supercomplexes (SCs) in the inner mitochondrial membrane with cytochrome c oxidase (complex IV, CIV).</text>
</comment>
<evidence type="ECO:0000313" key="12">
    <source>
        <dbReference type="EMBL" id="RYO92089.1"/>
    </source>
</evidence>
<name>A0ABY0HF87_9PEZI</name>
<keyword evidence="7 11" id="KW-0249">Electron transport</keyword>
<dbReference type="InterPro" id="IPR044926">
    <property type="entry name" value="RGS_subdomain_2"/>
</dbReference>
<evidence type="ECO:0000256" key="7">
    <source>
        <dbReference type="ARBA" id="ARBA00022982"/>
    </source>
</evidence>
<dbReference type="Pfam" id="PF02939">
    <property type="entry name" value="UcrQ"/>
    <property type="match status" value="1"/>
</dbReference>
<feature type="transmembrane region" description="Helical" evidence="11">
    <location>
        <begin position="114"/>
        <end position="135"/>
    </location>
</feature>
<comment type="function">
    <text evidence="11">Component of the ubiquinol-cytochrome c oxidoreductase, a multisubunit transmembrane complex that is part of the mitochondrial electron transport chain which drives oxidative phosphorylation. The complex plays an important role in the uptake of multiple carbon sources present in different host niches.</text>
</comment>
<dbReference type="InterPro" id="IPR036305">
    <property type="entry name" value="RGS_sf"/>
</dbReference>
<evidence type="ECO:0000256" key="5">
    <source>
        <dbReference type="ARBA" id="ARBA00022692"/>
    </source>
</evidence>
<comment type="caution">
    <text evidence="12">The sequence shown here is derived from an EMBL/GenBank/DDBJ whole genome shotgun (WGS) entry which is preliminary data.</text>
</comment>
<evidence type="ECO:0000256" key="6">
    <source>
        <dbReference type="ARBA" id="ARBA00022792"/>
    </source>
</evidence>
<accession>A0ABY0HF87</accession>
<dbReference type="EMBL" id="QJNS01000032">
    <property type="protein sequence ID" value="RYO92089.1"/>
    <property type="molecule type" value="Genomic_DNA"/>
</dbReference>
<dbReference type="InterPro" id="IPR036642">
    <property type="entry name" value="Cyt_bc1_su8_sf"/>
</dbReference>
<comment type="similarity">
    <text evidence="2 11">Belongs to the UQCRQ/QCR8 family.</text>
</comment>
<evidence type="ECO:0000256" key="10">
    <source>
        <dbReference type="ARBA" id="ARBA00023136"/>
    </source>
</evidence>
<sequence length="497" mass="54613">MIGPAVPCDAQFWIMSTYLPFGIALLQAANSQFLHVASQQQKYASVADLDELELSAKSAGVDPTLPWWKQTLGRVQRADRTARLVVYIGIAMVVELACVSLVAGHLVYSTNAAAEFSALPTYVIFVIGVPIWHIVKTHSLRRETLDAIASWEKKNIGSDFSADAVSASIALSGSTFGDSAKSANTKGSAYSGNSRRSDITMLALENALRDNPGPLLEFAALKDFSGENISFLSHVTDWRRGWVSSPLDPATLKYEQFIQAMRIYSHFISLECSQFPINISSRLAKELRETFDSASNMLYRREGTHSASATPFGPSCSSTTDLWKMSDPEGTFGKANLQSITRMADLTADGRPDVPVPDSFSPTVFDAAEGEIKYLVLTNTWPKFVHSGFESASQAADGDERHFLDGIRQYLNKVGWGNFGCALPQRGVITYSMSPNRQNPLAGAGRAAVFNSWRRFSTQVLYWAPPLVAAYYTMKWADEQNEYLNSKGGRARRGDSE</sequence>
<proteinExistence type="inferred from homology"/>